<name>A0A4C1T9L6_EUMVA</name>
<proteinExistence type="predicted"/>
<keyword evidence="2" id="KW-1185">Reference proteome</keyword>
<evidence type="ECO:0000313" key="1">
    <source>
        <dbReference type="EMBL" id="GBP09991.1"/>
    </source>
</evidence>
<accession>A0A4C1T9L6</accession>
<comment type="caution">
    <text evidence="1">The sequence shown here is derived from an EMBL/GenBank/DDBJ whole genome shotgun (WGS) entry which is preliminary data.</text>
</comment>
<dbReference type="AlphaFoldDB" id="A0A4C1T9L6"/>
<protein>
    <submittedName>
        <fullName evidence="1">Uncharacterized protein</fullName>
    </submittedName>
</protein>
<organism evidence="1 2">
    <name type="scientific">Eumeta variegata</name>
    <name type="common">Bagworm moth</name>
    <name type="synonym">Eumeta japonica</name>
    <dbReference type="NCBI Taxonomy" id="151549"/>
    <lineage>
        <taxon>Eukaryota</taxon>
        <taxon>Metazoa</taxon>
        <taxon>Ecdysozoa</taxon>
        <taxon>Arthropoda</taxon>
        <taxon>Hexapoda</taxon>
        <taxon>Insecta</taxon>
        <taxon>Pterygota</taxon>
        <taxon>Neoptera</taxon>
        <taxon>Endopterygota</taxon>
        <taxon>Lepidoptera</taxon>
        <taxon>Glossata</taxon>
        <taxon>Ditrysia</taxon>
        <taxon>Tineoidea</taxon>
        <taxon>Psychidae</taxon>
        <taxon>Oiketicinae</taxon>
        <taxon>Eumeta</taxon>
    </lineage>
</organism>
<sequence length="104" mass="12096">MRWRDMHTMAGQKGTTIPKGGINPFYGLPLWVLTSEEQWHCWTFPDTFDLGISPLGTMQDDTTISVSFQNEEEEETVLHLLGTFRAVEVLRARFLYSRIFNDLR</sequence>
<dbReference type="Proteomes" id="UP000299102">
    <property type="component" value="Unassembled WGS sequence"/>
</dbReference>
<evidence type="ECO:0000313" key="2">
    <source>
        <dbReference type="Proteomes" id="UP000299102"/>
    </source>
</evidence>
<dbReference type="EMBL" id="BGZK01004619">
    <property type="protein sequence ID" value="GBP09991.1"/>
    <property type="molecule type" value="Genomic_DNA"/>
</dbReference>
<reference evidence="1 2" key="1">
    <citation type="journal article" date="2019" name="Commun. Biol.">
        <title>The bagworm genome reveals a unique fibroin gene that provides high tensile strength.</title>
        <authorList>
            <person name="Kono N."/>
            <person name="Nakamura H."/>
            <person name="Ohtoshi R."/>
            <person name="Tomita M."/>
            <person name="Numata K."/>
            <person name="Arakawa K."/>
        </authorList>
    </citation>
    <scope>NUCLEOTIDE SEQUENCE [LARGE SCALE GENOMIC DNA]</scope>
</reference>
<gene>
    <name evidence="1" type="ORF">EVAR_72562_1</name>
</gene>